<dbReference type="Pfam" id="PF09581">
    <property type="entry name" value="Spore_III_AF"/>
    <property type="match status" value="1"/>
</dbReference>
<keyword evidence="1" id="KW-0812">Transmembrane</keyword>
<evidence type="ECO:0000256" key="1">
    <source>
        <dbReference type="SAM" id="Phobius"/>
    </source>
</evidence>
<proteinExistence type="predicted"/>
<dbReference type="Proteomes" id="UP000247523">
    <property type="component" value="Unassembled WGS sequence"/>
</dbReference>
<dbReference type="InterPro" id="IPR014245">
    <property type="entry name" value="Spore_III_AF"/>
</dbReference>
<evidence type="ECO:0000313" key="3">
    <source>
        <dbReference type="Proteomes" id="UP000247523"/>
    </source>
</evidence>
<organism evidence="2 3">
    <name type="scientific">Lachnotalea glycerini</name>
    <dbReference type="NCBI Taxonomy" id="1763509"/>
    <lineage>
        <taxon>Bacteria</taxon>
        <taxon>Bacillati</taxon>
        <taxon>Bacillota</taxon>
        <taxon>Clostridia</taxon>
        <taxon>Lachnospirales</taxon>
        <taxon>Lachnospiraceae</taxon>
        <taxon>Lachnotalea</taxon>
    </lineage>
</organism>
<comment type="caution">
    <text evidence="2">The sequence shown here is derived from an EMBL/GenBank/DDBJ whole genome shotgun (WGS) entry which is preliminary data.</text>
</comment>
<evidence type="ECO:0000313" key="2">
    <source>
        <dbReference type="EMBL" id="PXV86303.1"/>
    </source>
</evidence>
<name>A0A318EJR7_9FIRM</name>
<reference evidence="2 3" key="1">
    <citation type="submission" date="2018-05" db="EMBL/GenBank/DDBJ databases">
        <title>Genomic Encyclopedia of Type Strains, Phase IV (KMG-IV): sequencing the most valuable type-strain genomes for metagenomic binning, comparative biology and taxonomic classification.</title>
        <authorList>
            <person name="Goeker M."/>
        </authorList>
    </citation>
    <scope>NUCLEOTIDE SEQUENCE [LARGE SCALE GENOMIC DNA]</scope>
    <source>
        <strain evidence="2 3">DSM 28816</strain>
    </source>
</reference>
<gene>
    <name evidence="2" type="ORF">C8E03_11388</name>
</gene>
<sequence length="192" mass="22058">MITEIYQWIKNIAFYIILVTAVMNVIPNNNFKKYINLFTGMIMIILVLSPICKFMGINTRLDTNFIKNIYSQELNSVKVDSYHISKESASNLLDQYKKEIGNQVEKIVNKEGYYMVNADVIMNEDSNSEEYGSLEGINVVVANEDKENLKIAVDKIEIGNKHFENPEEISVKNVIEDFYNVGLDNINVSIQR</sequence>
<dbReference type="EMBL" id="QICS01000013">
    <property type="protein sequence ID" value="PXV86303.1"/>
    <property type="molecule type" value="Genomic_DNA"/>
</dbReference>
<keyword evidence="1" id="KW-1133">Transmembrane helix</keyword>
<dbReference type="RefSeq" id="WP_110291791.1">
    <property type="nucleotide sequence ID" value="NZ_QICS01000013.1"/>
</dbReference>
<feature type="transmembrane region" description="Helical" evidence="1">
    <location>
        <begin position="12"/>
        <end position="28"/>
    </location>
</feature>
<protein>
    <submittedName>
        <fullName evidence="2">Stage III sporulation protein AF</fullName>
    </submittedName>
</protein>
<keyword evidence="1" id="KW-0472">Membrane</keyword>
<dbReference type="AlphaFoldDB" id="A0A318EJR7"/>
<feature type="transmembrane region" description="Helical" evidence="1">
    <location>
        <begin position="34"/>
        <end position="52"/>
    </location>
</feature>
<accession>A0A318EJR7</accession>